<dbReference type="AlphaFoldDB" id="A0A0A8URY4"/>
<feature type="region of interest" description="Disordered" evidence="1">
    <location>
        <begin position="471"/>
        <end position="490"/>
    </location>
</feature>
<dbReference type="Proteomes" id="UP000032803">
    <property type="component" value="Chromosome I"/>
</dbReference>
<sequence length="490" mass="55493">MLRTLNKVSGFAVGAVLYPLKSLLVNLFNAAATILIASLIFIIAPIYAAVKTYENDSDKKLSSALFWGIVTAFLAAFALTLITSLVLVVISVATIHDLFQSIRLGAEEGYKKGLFYHILNRALNNSLMFSIFLKTVYRHLFEINGLDDDQLAELCEGVDIDVDYRITDPSHLLSSKEINDAKEIVELGQTVAAYEDLIKTLMQCDKAILKRGEEQPERINAAVENLNKFLIFVYQNHNDLHSTLTGHIDVFRSYFTDPDKKPSTPEQTNEEVDGAALTRLEKNLDELSDLLASRACSQNFARVLELFLQITENDFHSLAQRVRSDFLDYELVQDNLLQTQVVNPSLMVKLYQYQEKWRPIPNETRIIDFAQHESLLKKNAIHPRTREHLLKTVDYVVDGISYPTIYRIFPYKDLNSSHELKSHIVTIRKKLASLAPVQVDEPIPKEKAPQNPPSILDTLANRFFGNCFSRAPTPQSELERTDTSTFGPPM</sequence>
<evidence type="ECO:0000313" key="4">
    <source>
        <dbReference type="Proteomes" id="UP000032803"/>
    </source>
</evidence>
<dbReference type="RefSeq" id="WP_045105684.1">
    <property type="nucleotide sequence ID" value="NZ_LN681225.1"/>
</dbReference>
<keyword evidence="2" id="KW-0812">Transmembrane</keyword>
<dbReference type="STRING" id="449.LHA_1226"/>
<keyword evidence="4" id="KW-1185">Reference proteome</keyword>
<dbReference type="HOGENOM" id="CLU_556417_0_0_6"/>
<feature type="transmembrane region" description="Helical" evidence="2">
    <location>
        <begin position="27"/>
        <end position="50"/>
    </location>
</feature>
<evidence type="ECO:0000256" key="1">
    <source>
        <dbReference type="SAM" id="MobiDB-lite"/>
    </source>
</evidence>
<feature type="transmembrane region" description="Helical" evidence="2">
    <location>
        <begin position="62"/>
        <end position="93"/>
    </location>
</feature>
<evidence type="ECO:0000313" key="3">
    <source>
        <dbReference type="EMBL" id="CEK10281.1"/>
    </source>
</evidence>
<evidence type="ECO:0008006" key="5">
    <source>
        <dbReference type="Google" id="ProtNLM"/>
    </source>
</evidence>
<protein>
    <recommendedName>
        <fullName evidence="5">Coiled coil protein</fullName>
    </recommendedName>
</protein>
<proteinExistence type="predicted"/>
<dbReference type="KEGG" id="lha:LHA_1226"/>
<reference evidence="4" key="1">
    <citation type="submission" date="2014-09" db="EMBL/GenBank/DDBJ databases">
        <authorList>
            <person name="Gomez-Valero L."/>
        </authorList>
    </citation>
    <scope>NUCLEOTIDE SEQUENCE [LARGE SCALE GENOMIC DNA]</scope>
    <source>
        <strain evidence="4">ATCC35250</strain>
    </source>
</reference>
<keyword evidence="2" id="KW-1133">Transmembrane helix</keyword>
<name>A0A0A8URY4_LEGHA</name>
<dbReference type="PATRIC" id="fig|449.7.peg.3240"/>
<keyword evidence="2" id="KW-0472">Membrane</keyword>
<gene>
    <name evidence="3" type="ORF">LHA_1226</name>
</gene>
<dbReference type="EMBL" id="LN681225">
    <property type="protein sequence ID" value="CEK10281.1"/>
    <property type="molecule type" value="Genomic_DNA"/>
</dbReference>
<organism evidence="3 4">
    <name type="scientific">Legionella hackeliae</name>
    <dbReference type="NCBI Taxonomy" id="449"/>
    <lineage>
        <taxon>Bacteria</taxon>
        <taxon>Pseudomonadati</taxon>
        <taxon>Pseudomonadota</taxon>
        <taxon>Gammaproteobacteria</taxon>
        <taxon>Legionellales</taxon>
        <taxon>Legionellaceae</taxon>
        <taxon>Legionella</taxon>
    </lineage>
</organism>
<accession>A0A0A8URY4</accession>
<evidence type="ECO:0000256" key="2">
    <source>
        <dbReference type="SAM" id="Phobius"/>
    </source>
</evidence>
<dbReference type="OrthoDB" id="5654306at2"/>